<sequence length="123" mass="13605">MNDPVRESIKQVDANTWLIGPLQLRRSKGYSDTCTWYDEGDDVSYTLTNASAPPPPTVPLSENDPFRLVYDVGDSSAVWSVGNSAFCKVKLRVLGTTPEATTLSFVHKLRPDFEIPQVCTTPN</sequence>
<proteinExistence type="predicted"/>
<gene>
    <name evidence="1" type="ORF">VN97_g12129</name>
</gene>
<name>A0AAI9T615_PENTH</name>
<reference evidence="1" key="1">
    <citation type="submission" date="2015-06" db="EMBL/GenBank/DDBJ databases">
        <authorList>
            <person name="Nguyen H."/>
        </authorList>
    </citation>
    <scope>NUCLEOTIDE SEQUENCE</scope>
    <source>
        <strain evidence="1">DAOM 180753</strain>
    </source>
</reference>
<protein>
    <submittedName>
        <fullName evidence="1">Uncharacterized protein</fullName>
    </submittedName>
</protein>
<evidence type="ECO:0000313" key="2">
    <source>
        <dbReference type="Proteomes" id="UP001227192"/>
    </source>
</evidence>
<organism evidence="1 2">
    <name type="scientific">Penicillium thymicola</name>
    <dbReference type="NCBI Taxonomy" id="293382"/>
    <lineage>
        <taxon>Eukaryota</taxon>
        <taxon>Fungi</taxon>
        <taxon>Dikarya</taxon>
        <taxon>Ascomycota</taxon>
        <taxon>Pezizomycotina</taxon>
        <taxon>Eurotiomycetes</taxon>
        <taxon>Eurotiomycetidae</taxon>
        <taxon>Eurotiales</taxon>
        <taxon>Aspergillaceae</taxon>
        <taxon>Penicillium</taxon>
    </lineage>
</organism>
<reference evidence="1" key="2">
    <citation type="journal article" date="2016" name="Fungal Biol.">
        <title>Ochratoxin A production by Penicillium thymicola.</title>
        <authorList>
            <person name="Nguyen H.D.T."/>
            <person name="McMullin D.R."/>
            <person name="Ponomareva E."/>
            <person name="Riley R."/>
            <person name="Pomraning K.R."/>
            <person name="Baker S.E."/>
            <person name="Seifert K.A."/>
        </authorList>
    </citation>
    <scope>NUCLEOTIDE SEQUENCE</scope>
    <source>
        <strain evidence="1">DAOM 180753</strain>
    </source>
</reference>
<evidence type="ECO:0000313" key="1">
    <source>
        <dbReference type="EMBL" id="KAJ9481352.1"/>
    </source>
</evidence>
<dbReference type="Proteomes" id="UP001227192">
    <property type="component" value="Unassembled WGS sequence"/>
</dbReference>
<dbReference type="AlphaFoldDB" id="A0AAI9T615"/>
<keyword evidence="2" id="KW-1185">Reference proteome</keyword>
<accession>A0AAI9T615</accession>
<dbReference type="EMBL" id="LACB01000809">
    <property type="protein sequence ID" value="KAJ9481352.1"/>
    <property type="molecule type" value="Genomic_DNA"/>
</dbReference>
<comment type="caution">
    <text evidence="1">The sequence shown here is derived from an EMBL/GenBank/DDBJ whole genome shotgun (WGS) entry which is preliminary data.</text>
</comment>